<dbReference type="InterPro" id="IPR001173">
    <property type="entry name" value="Glyco_trans_2-like"/>
</dbReference>
<dbReference type="CDD" id="cd00761">
    <property type="entry name" value="Glyco_tranf_GTA_type"/>
    <property type="match status" value="1"/>
</dbReference>
<keyword evidence="7" id="KW-1185">Reference proteome</keyword>
<keyword evidence="2" id="KW-0328">Glycosyltransferase</keyword>
<dbReference type="GO" id="GO:0016757">
    <property type="term" value="F:glycosyltransferase activity"/>
    <property type="evidence" value="ECO:0007669"/>
    <property type="project" value="UniProtKB-KW"/>
</dbReference>
<organism evidence="6 7">
    <name type="scientific">Siphonobacter aquaeclarae</name>
    <dbReference type="NCBI Taxonomy" id="563176"/>
    <lineage>
        <taxon>Bacteria</taxon>
        <taxon>Pseudomonadati</taxon>
        <taxon>Bacteroidota</taxon>
        <taxon>Cytophagia</taxon>
        <taxon>Cytophagales</taxon>
        <taxon>Cytophagaceae</taxon>
        <taxon>Siphonobacter</taxon>
    </lineage>
</organism>
<dbReference type="SUPFAM" id="SSF53448">
    <property type="entry name" value="Nucleotide-diphospho-sugar transferases"/>
    <property type="match status" value="1"/>
</dbReference>
<keyword evidence="3 6" id="KW-0808">Transferase</keyword>
<feature type="domain" description="Glycosyltransferase 2-like" evidence="5">
    <location>
        <begin position="13"/>
        <end position="143"/>
    </location>
</feature>
<comment type="similarity">
    <text evidence="1">Belongs to the glycosyltransferase 2 family.</text>
</comment>
<dbReference type="Proteomes" id="UP000198901">
    <property type="component" value="Unassembled WGS sequence"/>
</dbReference>
<dbReference type="Pfam" id="PF00535">
    <property type="entry name" value="Glycos_transf_2"/>
    <property type="match status" value="1"/>
</dbReference>
<dbReference type="InterPro" id="IPR050834">
    <property type="entry name" value="Glycosyltransf_2"/>
</dbReference>
<dbReference type="InterPro" id="IPR029044">
    <property type="entry name" value="Nucleotide-diphossugar_trans"/>
</dbReference>
<dbReference type="EMBL" id="FNGS01000003">
    <property type="protein sequence ID" value="SDL84206.1"/>
    <property type="molecule type" value="Genomic_DNA"/>
</dbReference>
<dbReference type="PANTHER" id="PTHR43685:SF5">
    <property type="entry name" value="GLYCOSYLTRANSFERASE EPSE-RELATED"/>
    <property type="match status" value="1"/>
</dbReference>
<dbReference type="OrthoDB" id="9815829at2"/>
<evidence type="ECO:0000313" key="7">
    <source>
        <dbReference type="Proteomes" id="UP000198901"/>
    </source>
</evidence>
<gene>
    <name evidence="6" type="ORF">SAMN04488090_1953</name>
</gene>
<dbReference type="AlphaFoldDB" id="A0A1G9NCC2"/>
<evidence type="ECO:0000259" key="5">
    <source>
        <dbReference type="Pfam" id="PF00535"/>
    </source>
</evidence>
<evidence type="ECO:0000256" key="1">
    <source>
        <dbReference type="ARBA" id="ARBA00006739"/>
    </source>
</evidence>
<dbReference type="RefSeq" id="WP_093201013.1">
    <property type="nucleotide sequence ID" value="NZ_FNGS01000003.1"/>
</dbReference>
<evidence type="ECO:0000313" key="6">
    <source>
        <dbReference type="EMBL" id="SDL84206.1"/>
    </source>
</evidence>
<feature type="transmembrane region" description="Helical" evidence="4">
    <location>
        <begin position="309"/>
        <end position="330"/>
    </location>
</feature>
<dbReference type="STRING" id="563176.SAMN04488090_1953"/>
<reference evidence="6 7" key="1">
    <citation type="submission" date="2016-10" db="EMBL/GenBank/DDBJ databases">
        <authorList>
            <person name="de Groot N.N."/>
        </authorList>
    </citation>
    <scope>NUCLEOTIDE SEQUENCE [LARGE SCALE GENOMIC DNA]</scope>
    <source>
        <strain evidence="6 7">DSM 21668</strain>
    </source>
</reference>
<evidence type="ECO:0000256" key="2">
    <source>
        <dbReference type="ARBA" id="ARBA00022676"/>
    </source>
</evidence>
<name>A0A1G9NCC2_9BACT</name>
<keyword evidence="4" id="KW-0812">Transmembrane</keyword>
<proteinExistence type="inferred from homology"/>
<evidence type="ECO:0000256" key="3">
    <source>
        <dbReference type="ARBA" id="ARBA00022679"/>
    </source>
</evidence>
<keyword evidence="4" id="KW-0472">Membrane</keyword>
<dbReference type="PANTHER" id="PTHR43685">
    <property type="entry name" value="GLYCOSYLTRANSFERASE"/>
    <property type="match status" value="1"/>
</dbReference>
<keyword evidence="4" id="KW-1133">Transmembrane helix</keyword>
<evidence type="ECO:0000256" key="4">
    <source>
        <dbReference type="SAM" id="Phobius"/>
    </source>
</evidence>
<sequence>MELDLPAIDPLVSVVIPCYNAEKFVEEAVRSVLNQTYRKLEVIAIDDCSTDRTGEILRLLTQEDDRVKYYRNEENKKLIWTLNFGLDQCRGSLIARMDADDVCHPDRIRKQVDYLVKKNVDVVSCFCLYLNEDNSFHSLNTNFSVTGFLPILFVSLIENPVLHPGALCKRDVLLSERYRHEPETIHSEDYDLWSRMLRKGKVIEVIGDYLLYYRRNTQSVSHLFRDIQNKNQLLISKENILHFLQIHVRKDLHLLILSKRKTSSSFTVISEALSQLEVLRDTFVKCYTISDEDCREIDRWVAARFLRMIVYYVLAAGSVPTMLMGIPLVWKFRKVCLSRNMYWVICTIIKSRTEVRKYRL</sequence>
<dbReference type="Gene3D" id="3.90.550.10">
    <property type="entry name" value="Spore Coat Polysaccharide Biosynthesis Protein SpsA, Chain A"/>
    <property type="match status" value="1"/>
</dbReference>
<accession>A0A1G9NCC2</accession>
<protein>
    <submittedName>
        <fullName evidence="6">Glycosyltransferase involved in cell wall bisynthesis</fullName>
    </submittedName>
</protein>